<dbReference type="Proteomes" id="UP001229244">
    <property type="component" value="Unassembled WGS sequence"/>
</dbReference>
<dbReference type="SUPFAM" id="SSF103025">
    <property type="entry name" value="Folate-binding domain"/>
    <property type="match status" value="1"/>
</dbReference>
<accession>A0AAE3VLW4</accession>
<dbReference type="InterPro" id="IPR057460">
    <property type="entry name" value="CAF17_C"/>
</dbReference>
<dbReference type="AlphaFoldDB" id="A0AAE3VLW4"/>
<dbReference type="PANTHER" id="PTHR22602:SF0">
    <property type="entry name" value="TRANSFERASE CAF17, MITOCHONDRIAL-RELATED"/>
    <property type="match status" value="1"/>
</dbReference>
<sequence length="296" mass="31596">MTAQYIAELDDRAIIRVSGADARTFLDDLLTCNIETLTDASARYGALLTPQGKVLIDCIVALQQDGFLIDAPRSDADELVKRLKVYKLRAKVEIADVTPDYRIYVIWGDTGPPMLPGVVIRDPRLDALGFRAIVPRSAIVAGSGLSGFTRTDPSAYHAHRIALGIPQSGRDFTLGDAFPHDIDMDQLGGVDFKKGCYVGQEVVSRMHHRGTARRRIVKAAGVDPLPPTGAQILAGGRPIGTLGSTAGKAGLALVRLDRAKAAMDAGETISADGHPITLSLPDWAGFGWPESESNSA</sequence>
<feature type="domain" description="GCVT N-terminal" evidence="2">
    <location>
        <begin position="15"/>
        <end position="131"/>
    </location>
</feature>
<proteinExistence type="predicted"/>
<name>A0AAE3VLW4_9HYPH</name>
<protein>
    <submittedName>
        <fullName evidence="4">Folate-binding protein YgfZ</fullName>
    </submittedName>
</protein>
<dbReference type="Pfam" id="PF25455">
    <property type="entry name" value="Beta-barrel_CAF17_C"/>
    <property type="match status" value="1"/>
</dbReference>
<dbReference type="InterPro" id="IPR017703">
    <property type="entry name" value="YgfZ/GCV_T_CS"/>
</dbReference>
<organism evidence="4 5">
    <name type="scientific">Amorphus orientalis</name>
    <dbReference type="NCBI Taxonomy" id="649198"/>
    <lineage>
        <taxon>Bacteria</taxon>
        <taxon>Pseudomonadati</taxon>
        <taxon>Pseudomonadota</taxon>
        <taxon>Alphaproteobacteria</taxon>
        <taxon>Hyphomicrobiales</taxon>
        <taxon>Amorphaceae</taxon>
        <taxon>Amorphus</taxon>
    </lineage>
</organism>
<reference evidence="4" key="1">
    <citation type="submission" date="2023-07" db="EMBL/GenBank/DDBJ databases">
        <title>Genomic Encyclopedia of Type Strains, Phase IV (KMG-IV): sequencing the most valuable type-strain genomes for metagenomic binning, comparative biology and taxonomic classification.</title>
        <authorList>
            <person name="Goeker M."/>
        </authorList>
    </citation>
    <scope>NUCLEOTIDE SEQUENCE</scope>
    <source>
        <strain evidence="4">DSM 21202</strain>
    </source>
</reference>
<dbReference type="InterPro" id="IPR027266">
    <property type="entry name" value="TrmE/GcvT-like"/>
</dbReference>
<dbReference type="PIRSF" id="PIRSF006487">
    <property type="entry name" value="GcvT"/>
    <property type="match status" value="1"/>
</dbReference>
<evidence type="ECO:0000259" key="2">
    <source>
        <dbReference type="Pfam" id="PF01571"/>
    </source>
</evidence>
<dbReference type="NCBIfam" id="TIGR03317">
    <property type="entry name" value="ygfZ_signature"/>
    <property type="match status" value="1"/>
</dbReference>
<gene>
    <name evidence="4" type="ORF">J2S73_000780</name>
</gene>
<dbReference type="RefSeq" id="WP_306884115.1">
    <property type="nucleotide sequence ID" value="NZ_JAUSUL010000001.1"/>
</dbReference>
<comment type="caution">
    <text evidence="4">The sequence shown here is derived from an EMBL/GenBank/DDBJ whole genome shotgun (WGS) entry which is preliminary data.</text>
</comment>
<dbReference type="InterPro" id="IPR006222">
    <property type="entry name" value="GCVT_N"/>
</dbReference>
<evidence type="ECO:0000256" key="1">
    <source>
        <dbReference type="ARBA" id="ARBA00022946"/>
    </source>
</evidence>
<dbReference type="Pfam" id="PF01571">
    <property type="entry name" value="GCV_T"/>
    <property type="match status" value="1"/>
</dbReference>
<feature type="domain" description="CAF17 C-terminal" evidence="3">
    <location>
        <begin position="213"/>
        <end position="285"/>
    </location>
</feature>
<dbReference type="InterPro" id="IPR045179">
    <property type="entry name" value="YgfZ/GcvT"/>
</dbReference>
<dbReference type="EMBL" id="JAUSUL010000001">
    <property type="protein sequence ID" value="MDQ0314343.1"/>
    <property type="molecule type" value="Genomic_DNA"/>
</dbReference>
<dbReference type="PANTHER" id="PTHR22602">
    <property type="entry name" value="TRANSFERASE CAF17, MITOCHONDRIAL-RELATED"/>
    <property type="match status" value="1"/>
</dbReference>
<evidence type="ECO:0000313" key="4">
    <source>
        <dbReference type="EMBL" id="MDQ0314343.1"/>
    </source>
</evidence>
<dbReference type="GO" id="GO:0016226">
    <property type="term" value="P:iron-sulfur cluster assembly"/>
    <property type="evidence" value="ECO:0007669"/>
    <property type="project" value="TreeGrafter"/>
</dbReference>
<dbReference type="Gene3D" id="3.30.1360.120">
    <property type="entry name" value="Probable tRNA modification gtpase trme, domain 1"/>
    <property type="match status" value="2"/>
</dbReference>
<keyword evidence="1" id="KW-0809">Transit peptide</keyword>
<evidence type="ECO:0000313" key="5">
    <source>
        <dbReference type="Proteomes" id="UP001229244"/>
    </source>
</evidence>
<evidence type="ECO:0000259" key="3">
    <source>
        <dbReference type="Pfam" id="PF25455"/>
    </source>
</evidence>
<keyword evidence="5" id="KW-1185">Reference proteome</keyword>